<evidence type="ECO:0000313" key="4">
    <source>
        <dbReference type="Proteomes" id="UP000178666"/>
    </source>
</evidence>
<evidence type="ECO:0000313" key="2">
    <source>
        <dbReference type="EMBL" id="AOZ45681.1"/>
    </source>
</evidence>
<dbReference type="Proteomes" id="UP000075221">
    <property type="component" value="Chromosome"/>
</dbReference>
<reference evidence="1 3" key="2">
    <citation type="submission" date="2016-02" db="EMBL/GenBank/DDBJ databases">
        <title>Complete Genome Sequence of Propionibacterium acidipropionici ATCC 55737.</title>
        <authorList>
            <person name="Luna Flores C.H."/>
            <person name="Nielsen L.K."/>
            <person name="Marcellin E."/>
        </authorList>
    </citation>
    <scope>NUCLEOTIDE SEQUENCE [LARGE SCALE GENOMIC DNA]</scope>
    <source>
        <strain evidence="1 3">ATCC 55737</strain>
    </source>
</reference>
<gene>
    <name evidence="2" type="ORF">A8L58_01940</name>
    <name evidence="1" type="ORF">AXH35_00470</name>
</gene>
<name>A0AAC8YCU2_9ACTN</name>
<evidence type="ECO:0000313" key="1">
    <source>
        <dbReference type="EMBL" id="AMS04185.1"/>
    </source>
</evidence>
<protein>
    <submittedName>
        <fullName evidence="1">Uncharacterized protein</fullName>
    </submittedName>
</protein>
<proteinExistence type="predicted"/>
<organism evidence="1 3">
    <name type="scientific">Acidipropionibacterium acidipropionici</name>
    <dbReference type="NCBI Taxonomy" id="1748"/>
    <lineage>
        <taxon>Bacteria</taxon>
        <taxon>Bacillati</taxon>
        <taxon>Actinomycetota</taxon>
        <taxon>Actinomycetes</taxon>
        <taxon>Propionibacteriales</taxon>
        <taxon>Propionibacteriaceae</taxon>
        <taxon>Acidipropionibacterium</taxon>
    </lineage>
</organism>
<accession>A0AAC8YCU2</accession>
<dbReference type="Proteomes" id="UP000178666">
    <property type="component" value="Chromosome"/>
</dbReference>
<keyword evidence="4" id="KW-1185">Reference proteome</keyword>
<reference evidence="2 4" key="1">
    <citation type="journal article" date="2016" name="Plant Dis.">
        <title>Improved production of propionic acid using genome shuffling.</title>
        <authorList>
            <person name="Luna-Flores C.H."/>
            <person name="Palfreyman R.W."/>
            <person name="Kromer J.O."/>
            <person name="Nielsen L.K."/>
            <person name="Marcellin E."/>
        </authorList>
    </citation>
    <scope>NUCLEOTIDE SEQUENCE [LARGE SCALE GENOMIC DNA]</scope>
    <source>
        <strain evidence="2 4">F3E8</strain>
    </source>
</reference>
<evidence type="ECO:0000313" key="3">
    <source>
        <dbReference type="Proteomes" id="UP000075221"/>
    </source>
</evidence>
<sequence>MTVSTNETTKTPAGHDAGFPRAALPALAAAGFVAFFTETIPAGQFVTLDSFGSVLAAMPPVCS</sequence>
<dbReference type="RefSeq" id="WP_062818773.1">
    <property type="nucleotide sequence ID" value="NZ_CP014352.1"/>
</dbReference>
<dbReference type="AlphaFoldDB" id="A0AAC8YCU2"/>
<dbReference type="EMBL" id="CP014352">
    <property type="protein sequence ID" value="AMS04185.1"/>
    <property type="molecule type" value="Genomic_DNA"/>
</dbReference>
<dbReference type="EMBL" id="CP015970">
    <property type="protein sequence ID" value="AOZ45681.1"/>
    <property type="molecule type" value="Genomic_DNA"/>
</dbReference>